<dbReference type="InterPro" id="IPR006059">
    <property type="entry name" value="SBP"/>
</dbReference>
<name>A0A545TUR1_9PROT</name>
<accession>A0A545TUR1</accession>
<dbReference type="SUPFAM" id="SSF53850">
    <property type="entry name" value="Periplasmic binding protein-like II"/>
    <property type="match status" value="1"/>
</dbReference>
<evidence type="ECO:0000256" key="2">
    <source>
        <dbReference type="ARBA" id="ARBA00008520"/>
    </source>
</evidence>
<keyword evidence="4" id="KW-1185">Reference proteome</keyword>
<sequence>MQEVASLAAGRNVEIVILQPQGSLGNIKPLGDTFTRATGVKIRYVEVAVDDINTQMIIDTLSGTGSFDLALPATFGLPDLVEAGALLNLDDLAERYAPDDFRRDALFSVGDYYKSSLYGYQTDGDTYLMFYNRPWLENPDEQKRFADQQGYELKIPDTWEELDTVMAFFHQPEEKRYGGALFRTPNYVAWEWWTRFHAKGFWPFTDDMDPQISNEAGIEALNELISASKYLYPEAATNGLFDNWKAYAEGHIFCNIGWGGTQKFLNASGSAVRGKLAFGPTPGGIVKGRLLQTPYFNWGWNYTVSSATKEPEIAYLFALFACSPEMSTIAVQDSNGYFDPFREEHYKDPKIVDVYSPDFLKAHRSAMRGSIPDLYLQGQGEYFDALRENIVRADRGEISSKEALDTTAKQWRKTTRRMGRRSQSTQWKFLKSLYPEKIRELLT</sequence>
<proteinExistence type="inferred from homology"/>
<dbReference type="Gene3D" id="3.40.190.10">
    <property type="entry name" value="Periplasmic binding protein-like II"/>
    <property type="match status" value="2"/>
</dbReference>
<dbReference type="InterPro" id="IPR050490">
    <property type="entry name" value="Bact_solute-bd_prot1"/>
</dbReference>
<dbReference type="OrthoDB" id="9808332at2"/>
<dbReference type="GO" id="GO:0042597">
    <property type="term" value="C:periplasmic space"/>
    <property type="evidence" value="ECO:0007669"/>
    <property type="project" value="UniProtKB-SubCell"/>
</dbReference>
<gene>
    <name evidence="3" type="ORF">FKG95_10700</name>
</gene>
<organism evidence="3 4">
    <name type="scientific">Denitrobaculum tricleocarpae</name>
    <dbReference type="NCBI Taxonomy" id="2591009"/>
    <lineage>
        <taxon>Bacteria</taxon>
        <taxon>Pseudomonadati</taxon>
        <taxon>Pseudomonadota</taxon>
        <taxon>Alphaproteobacteria</taxon>
        <taxon>Rhodospirillales</taxon>
        <taxon>Rhodospirillaceae</taxon>
        <taxon>Denitrobaculum</taxon>
    </lineage>
</organism>
<comment type="subcellular location">
    <subcellularLocation>
        <location evidence="1">Periplasm</location>
    </subcellularLocation>
</comment>
<dbReference type="EMBL" id="VHSH01000003">
    <property type="protein sequence ID" value="TQV80958.1"/>
    <property type="molecule type" value="Genomic_DNA"/>
</dbReference>
<dbReference type="Proteomes" id="UP000315252">
    <property type="component" value="Unassembled WGS sequence"/>
</dbReference>
<reference evidence="3 4" key="1">
    <citation type="submission" date="2019-06" db="EMBL/GenBank/DDBJ databases">
        <title>Whole genome sequence for Rhodospirillaceae sp. R148.</title>
        <authorList>
            <person name="Wang G."/>
        </authorList>
    </citation>
    <scope>NUCLEOTIDE SEQUENCE [LARGE SCALE GENOMIC DNA]</scope>
    <source>
        <strain evidence="3 4">R148</strain>
    </source>
</reference>
<protein>
    <submittedName>
        <fullName evidence="3">Extracellular solute-binding protein</fullName>
    </submittedName>
</protein>
<comment type="similarity">
    <text evidence="2">Belongs to the bacterial solute-binding protein 1 family.</text>
</comment>
<evidence type="ECO:0000313" key="3">
    <source>
        <dbReference type="EMBL" id="TQV80958.1"/>
    </source>
</evidence>
<evidence type="ECO:0000313" key="4">
    <source>
        <dbReference type="Proteomes" id="UP000315252"/>
    </source>
</evidence>
<comment type="caution">
    <text evidence="3">The sequence shown here is derived from an EMBL/GenBank/DDBJ whole genome shotgun (WGS) entry which is preliminary data.</text>
</comment>
<dbReference type="AlphaFoldDB" id="A0A545TUR1"/>
<dbReference type="PANTHER" id="PTHR43649:SF12">
    <property type="entry name" value="DIACETYLCHITOBIOSE BINDING PROTEIN DASA"/>
    <property type="match status" value="1"/>
</dbReference>
<dbReference type="PANTHER" id="PTHR43649">
    <property type="entry name" value="ARABINOSE-BINDING PROTEIN-RELATED"/>
    <property type="match status" value="1"/>
</dbReference>
<evidence type="ECO:0000256" key="1">
    <source>
        <dbReference type="ARBA" id="ARBA00004418"/>
    </source>
</evidence>
<dbReference type="Pfam" id="PF13416">
    <property type="entry name" value="SBP_bac_8"/>
    <property type="match status" value="1"/>
</dbReference>